<accession>A0A2D3WBI5</accession>
<comment type="catalytic activity">
    <reaction evidence="8 10">
        <text>5-[(5-phospho-1-deoxy-D-ribulos-1-ylimino)methylamino]-1-(5-phospho-beta-D-ribosyl)imidazole-4-carboxamide + L-glutamine = D-erythro-1-(imidazol-4-yl)glycerol 3-phosphate + 5-amino-1-(5-phospho-beta-D-ribosyl)imidazole-4-carboxamide + L-glutamate + H(+)</text>
        <dbReference type="Rhea" id="RHEA:24793"/>
        <dbReference type="ChEBI" id="CHEBI:15378"/>
        <dbReference type="ChEBI" id="CHEBI:29985"/>
        <dbReference type="ChEBI" id="CHEBI:58278"/>
        <dbReference type="ChEBI" id="CHEBI:58359"/>
        <dbReference type="ChEBI" id="CHEBI:58475"/>
        <dbReference type="ChEBI" id="CHEBI:58525"/>
        <dbReference type="EC" id="4.3.2.10"/>
    </reaction>
</comment>
<dbReference type="PROSITE" id="PS51273">
    <property type="entry name" value="GATASE_TYPE_1"/>
    <property type="match status" value="1"/>
</dbReference>
<feature type="domain" description="Glutamine amidotransferase" evidence="12">
    <location>
        <begin position="4"/>
        <end position="201"/>
    </location>
</feature>
<dbReference type="InterPro" id="IPR029062">
    <property type="entry name" value="Class_I_gatase-like"/>
</dbReference>
<dbReference type="UniPathway" id="UPA00031">
    <property type="reaction ID" value="UER00010"/>
</dbReference>
<dbReference type="NCBIfam" id="TIGR01855">
    <property type="entry name" value="IMP_synth_hisH"/>
    <property type="match status" value="1"/>
</dbReference>
<dbReference type="PANTHER" id="PTHR42701:SF1">
    <property type="entry name" value="IMIDAZOLE GLYCEROL PHOSPHATE SYNTHASE SUBUNIT HISH"/>
    <property type="match status" value="1"/>
</dbReference>
<dbReference type="CDD" id="cd01748">
    <property type="entry name" value="GATase1_IGP_Synthase"/>
    <property type="match status" value="1"/>
</dbReference>
<dbReference type="GO" id="GO:0000105">
    <property type="term" value="P:L-histidine biosynthetic process"/>
    <property type="evidence" value="ECO:0007669"/>
    <property type="project" value="UniProtKB-UniRule"/>
</dbReference>
<dbReference type="GO" id="GO:0016829">
    <property type="term" value="F:lyase activity"/>
    <property type="evidence" value="ECO:0007669"/>
    <property type="project" value="UniProtKB-KW"/>
</dbReference>
<dbReference type="EMBL" id="DLUI01000069">
    <property type="protein sequence ID" value="DAB38671.1"/>
    <property type="molecule type" value="Genomic_DNA"/>
</dbReference>
<keyword evidence="10" id="KW-0963">Cytoplasm</keyword>
<dbReference type="Gene3D" id="3.40.50.880">
    <property type="match status" value="1"/>
</dbReference>
<evidence type="ECO:0000256" key="11">
    <source>
        <dbReference type="PIRSR" id="PIRSR000495-1"/>
    </source>
</evidence>
<dbReference type="EC" id="3.5.1.2" evidence="10"/>
<evidence type="ECO:0000256" key="5">
    <source>
        <dbReference type="ARBA" id="ARBA00022962"/>
    </source>
</evidence>
<evidence type="ECO:0000259" key="12">
    <source>
        <dbReference type="Pfam" id="PF00117"/>
    </source>
</evidence>
<dbReference type="SUPFAM" id="SSF52317">
    <property type="entry name" value="Class I glutamine amidotransferase-like"/>
    <property type="match status" value="1"/>
</dbReference>
<dbReference type="AlphaFoldDB" id="A0A2D3WBI5"/>
<feature type="active site" evidence="10 11">
    <location>
        <position position="187"/>
    </location>
</feature>
<comment type="subcellular location">
    <subcellularLocation>
        <location evidence="10">Cytoplasm</location>
    </subcellularLocation>
</comment>
<comment type="function">
    <text evidence="10">IGPS catalyzes the conversion of PRFAR and glutamine to IGP, AICAR and glutamate. The HisH subunit catalyzes the hydrolysis of glutamine to glutamate and ammonia as part of the synthesis of IGP and AICAR. The resulting ammonia molecule is channeled to the active site of HisF.</text>
</comment>
<feature type="active site" description="Nucleophile" evidence="10 11">
    <location>
        <position position="79"/>
    </location>
</feature>
<comment type="catalytic activity">
    <reaction evidence="9 10">
        <text>L-glutamine + H2O = L-glutamate + NH4(+)</text>
        <dbReference type="Rhea" id="RHEA:15889"/>
        <dbReference type="ChEBI" id="CHEBI:15377"/>
        <dbReference type="ChEBI" id="CHEBI:28938"/>
        <dbReference type="ChEBI" id="CHEBI:29985"/>
        <dbReference type="ChEBI" id="CHEBI:58359"/>
        <dbReference type="EC" id="3.5.1.2"/>
    </reaction>
</comment>
<keyword evidence="6 10" id="KW-0368">Histidine biosynthesis</keyword>
<evidence type="ECO:0000256" key="9">
    <source>
        <dbReference type="ARBA" id="ARBA00049534"/>
    </source>
</evidence>
<evidence type="ECO:0000313" key="14">
    <source>
        <dbReference type="Proteomes" id="UP000228859"/>
    </source>
</evidence>
<keyword evidence="3 10" id="KW-0028">Amino-acid biosynthesis</keyword>
<organism evidence="13 14">
    <name type="scientific">Sulfuricurvum kujiense</name>
    <dbReference type="NCBI Taxonomy" id="148813"/>
    <lineage>
        <taxon>Bacteria</taxon>
        <taxon>Pseudomonadati</taxon>
        <taxon>Campylobacterota</taxon>
        <taxon>Epsilonproteobacteria</taxon>
        <taxon>Campylobacterales</taxon>
        <taxon>Sulfurimonadaceae</taxon>
        <taxon>Sulfuricurvum</taxon>
    </lineage>
</organism>
<dbReference type="Proteomes" id="UP000228859">
    <property type="component" value="Unassembled WGS sequence"/>
</dbReference>
<keyword evidence="7 10" id="KW-0456">Lyase</keyword>
<evidence type="ECO:0000256" key="10">
    <source>
        <dbReference type="HAMAP-Rule" id="MF_00278"/>
    </source>
</evidence>
<gene>
    <name evidence="10 13" type="primary">hisH</name>
    <name evidence="13" type="ORF">CFH83_04605</name>
</gene>
<feature type="active site" evidence="10 11">
    <location>
        <position position="185"/>
    </location>
</feature>
<evidence type="ECO:0000256" key="6">
    <source>
        <dbReference type="ARBA" id="ARBA00023102"/>
    </source>
</evidence>
<keyword evidence="4 10" id="KW-0378">Hydrolase</keyword>
<dbReference type="PROSITE" id="PS51274">
    <property type="entry name" value="GATASE_COBBQ"/>
    <property type="match status" value="1"/>
</dbReference>
<dbReference type="GO" id="GO:0000107">
    <property type="term" value="F:imidazoleglycerol-phosphate synthase activity"/>
    <property type="evidence" value="ECO:0007669"/>
    <property type="project" value="UniProtKB-UniRule"/>
</dbReference>
<dbReference type="HAMAP" id="MF_00278">
    <property type="entry name" value="HisH"/>
    <property type="match status" value="1"/>
</dbReference>
<dbReference type="InterPro" id="IPR017926">
    <property type="entry name" value="GATASE"/>
</dbReference>
<comment type="pathway">
    <text evidence="1 10">Amino-acid biosynthesis; L-histidine biosynthesis; L-histidine from 5-phospho-alpha-D-ribose 1-diphosphate: step 5/9.</text>
</comment>
<evidence type="ECO:0000256" key="2">
    <source>
        <dbReference type="ARBA" id="ARBA00011152"/>
    </source>
</evidence>
<evidence type="ECO:0000256" key="4">
    <source>
        <dbReference type="ARBA" id="ARBA00022801"/>
    </source>
</evidence>
<reference evidence="13 14" key="1">
    <citation type="journal article" date="2017" name="Front. Microbiol.">
        <title>Comparative Genomic Analysis of the Class Epsilonproteobacteria and Proposed Reclassification to Epsilonbacteraeota (phyl. nov.).</title>
        <authorList>
            <person name="Waite D.W."/>
            <person name="Vanwonterghem I."/>
            <person name="Rinke C."/>
            <person name="Parks D.H."/>
            <person name="Zhang Y."/>
            <person name="Takai K."/>
            <person name="Sievert S.M."/>
            <person name="Simon J."/>
            <person name="Campbell B.J."/>
            <person name="Hanson T.E."/>
            <person name="Woyke T."/>
            <person name="Klotz M.G."/>
            <person name="Hugenholtz P."/>
        </authorList>
    </citation>
    <scope>NUCLEOTIDE SEQUENCE [LARGE SCALE GENOMIC DNA]</scope>
    <source>
        <strain evidence="13">UBA12443</strain>
    </source>
</reference>
<keyword evidence="5 10" id="KW-0315">Glutamine amidotransferase</keyword>
<dbReference type="PIRSF" id="PIRSF000495">
    <property type="entry name" value="Amidotransf_hisH"/>
    <property type="match status" value="1"/>
</dbReference>
<dbReference type="GO" id="GO:0005737">
    <property type="term" value="C:cytoplasm"/>
    <property type="evidence" value="ECO:0007669"/>
    <property type="project" value="UniProtKB-SubCell"/>
</dbReference>
<comment type="caution">
    <text evidence="13">The sequence shown here is derived from an EMBL/GenBank/DDBJ whole genome shotgun (WGS) entry which is preliminary data.</text>
</comment>
<proteinExistence type="inferred from homology"/>
<evidence type="ECO:0000256" key="7">
    <source>
        <dbReference type="ARBA" id="ARBA00023239"/>
    </source>
</evidence>
<evidence type="ECO:0000256" key="1">
    <source>
        <dbReference type="ARBA" id="ARBA00005091"/>
    </source>
</evidence>
<name>A0A2D3WBI5_9BACT</name>
<sequence>MIAIVDYNMGNLASVKNAFDLLGEKVVVESDPEKLKTYDRIILPGVGAFGDAMEHLRERGMDEAVREYAQSGKYLLGICLGMQLLFESSEEFGISEGLGLIQGRVVAFDTSRFHTPLKVPHMGWNRMFTTDHPLFQGLDEAHYLYFVHSYHALCTSQNDSIGESVYGYRFTSAVAHENVMGIQPHPEKSHDNGLNILKNFINL</sequence>
<dbReference type="EC" id="4.3.2.10" evidence="10"/>
<evidence type="ECO:0000313" key="13">
    <source>
        <dbReference type="EMBL" id="DAB38671.1"/>
    </source>
</evidence>
<dbReference type="PANTHER" id="PTHR42701">
    <property type="entry name" value="IMIDAZOLE GLYCEROL PHOSPHATE SYNTHASE SUBUNIT HISH"/>
    <property type="match status" value="1"/>
</dbReference>
<dbReference type="GO" id="GO:0004359">
    <property type="term" value="F:glutaminase activity"/>
    <property type="evidence" value="ECO:0007669"/>
    <property type="project" value="UniProtKB-EC"/>
</dbReference>
<evidence type="ECO:0000256" key="8">
    <source>
        <dbReference type="ARBA" id="ARBA00047838"/>
    </source>
</evidence>
<comment type="subunit">
    <text evidence="2 10">Heterodimer of HisH and HisF.</text>
</comment>
<dbReference type="Pfam" id="PF00117">
    <property type="entry name" value="GATase"/>
    <property type="match status" value="1"/>
</dbReference>
<dbReference type="RefSeq" id="WP_294895340.1">
    <property type="nucleotide sequence ID" value="NZ_DLUI01000069.1"/>
</dbReference>
<protein>
    <recommendedName>
        <fullName evidence="10">Imidazole glycerol phosphate synthase subunit HisH</fullName>
        <ecNumber evidence="10">4.3.2.10</ecNumber>
    </recommendedName>
    <alternativeName>
        <fullName evidence="10">IGP synthase glutaminase subunit</fullName>
        <ecNumber evidence="10">3.5.1.2</ecNumber>
    </alternativeName>
    <alternativeName>
        <fullName evidence="10">IGP synthase subunit HisH</fullName>
    </alternativeName>
    <alternativeName>
        <fullName evidence="10">ImGP synthase subunit HisH</fullName>
        <shortName evidence="10">IGPS subunit HisH</shortName>
    </alternativeName>
</protein>
<evidence type="ECO:0000256" key="3">
    <source>
        <dbReference type="ARBA" id="ARBA00022605"/>
    </source>
</evidence>
<dbReference type="InterPro" id="IPR010139">
    <property type="entry name" value="Imidazole-glycPsynth_HisH"/>
</dbReference>